<feature type="domain" description="Alpha fucosidase A-like C-terminal" evidence="2">
    <location>
        <begin position="711"/>
        <end position="765"/>
    </location>
</feature>
<dbReference type="SUPFAM" id="SSF48208">
    <property type="entry name" value="Six-hairpin glycosidases"/>
    <property type="match status" value="1"/>
</dbReference>
<keyword evidence="5" id="KW-1185">Reference proteome</keyword>
<dbReference type="InterPro" id="IPR049053">
    <property type="entry name" value="AFCA-like_C"/>
</dbReference>
<dbReference type="Gene3D" id="1.50.10.10">
    <property type="match status" value="1"/>
</dbReference>
<dbReference type="InterPro" id="IPR008928">
    <property type="entry name" value="6-hairpin_glycosidase_sf"/>
</dbReference>
<protein>
    <submittedName>
        <fullName evidence="4">Glycoside hydrolase N-terminal domain-containing protein</fullName>
    </submittedName>
</protein>
<dbReference type="PANTHER" id="PTHR31084">
    <property type="entry name" value="ALPHA-L-FUCOSIDASE 2"/>
    <property type="match status" value="1"/>
</dbReference>
<evidence type="ECO:0000259" key="2">
    <source>
        <dbReference type="Pfam" id="PF21307"/>
    </source>
</evidence>
<evidence type="ECO:0000259" key="1">
    <source>
        <dbReference type="Pfam" id="PF14498"/>
    </source>
</evidence>
<reference evidence="5" key="1">
    <citation type="journal article" date="2019" name="Int. J. Syst. Evol. Microbiol.">
        <title>The Global Catalogue of Microorganisms (GCM) 10K type strain sequencing project: providing services to taxonomists for standard genome sequencing and annotation.</title>
        <authorList>
            <consortium name="The Broad Institute Genomics Platform"/>
            <consortium name="The Broad Institute Genome Sequencing Center for Infectious Disease"/>
            <person name="Wu L."/>
            <person name="Ma J."/>
        </authorList>
    </citation>
    <scope>NUCLEOTIDE SEQUENCE [LARGE SCALE GENOMIC DNA]</scope>
    <source>
        <strain evidence="5">JCM 14326</strain>
    </source>
</reference>
<dbReference type="InterPro" id="IPR012341">
    <property type="entry name" value="6hp_glycosidase-like_sf"/>
</dbReference>
<dbReference type="GO" id="GO:0016787">
    <property type="term" value="F:hydrolase activity"/>
    <property type="evidence" value="ECO:0007669"/>
    <property type="project" value="UniProtKB-KW"/>
</dbReference>
<dbReference type="Pfam" id="PF14498">
    <property type="entry name" value="Glyco_hyd_65N_2"/>
    <property type="match status" value="1"/>
</dbReference>
<sequence>MNTGRHELTFTTPARAWTEALPLGNGHIGAMVHAATHGVRLQINDDTCWSGSPAANDREPLIAPEVARQIMASARAAVLRGDHAEAGAQVQRLQHRHTQSYLPFADLHVEVTAGDGPPSAFRRRLDLADAVHETRTAGDGWSVTQTTRVSAPHDVLVHELVASAAIDVVVTLSSPLRTIASGRDGTERSLLVRMPDDVAPSHDDADDGIVWADGESLQGAAVLRVIHDGTPVADGDGDGDGNGDCRLVLAGVTRLAVVYASATTFTGIGRAPEGDAHSAYDAARARVDRALADGLDVVRERQAADHRSLYERAELVLTGDEDATLDARLTAANRGETADLTTDPALAALMFHYGRYLLICSSRPGTLPANLQGIWNDSMRPPWSSNYTTNINLQMNYWAADVAGLPELAEPYLDLVEALAREGRRTATELYGLPGWAAHHNSDAWAYTRPVGGGTHHPKWSFWPLAGLWLCRQYLDGAAFRGEPADLLRRAFPVLRSAAEFALGWLVETGDGYLGTAPSSSPENDFLTPDGAIGEVAVSSTLDVTLVGDHLRSLVRVAASLGITGDDVVERAREAEKRLPGIPVGPSGAVLEWRDAFEQADPHHRHVSPLLFLYPGDGAVTPDQERAARVFLDERGDDSTGWSLAWKLALWARLRDGRRLDDLLALVFRDLTVDRGPEVGGVYPNLLAAHPPFQIDGNLGFVAGVAEALLQSHRGEIELLPALPPSLGDGRVRGLVARPGVGVDLAWENGQVVEATLTALHARALGGHTVRCSGRTAAVELTAIGEPVAVEVRQLRQPGRA</sequence>
<dbReference type="EMBL" id="BAAANL010000003">
    <property type="protein sequence ID" value="GAA1862562.1"/>
    <property type="molecule type" value="Genomic_DNA"/>
</dbReference>
<dbReference type="Proteomes" id="UP001501094">
    <property type="component" value="Unassembled WGS sequence"/>
</dbReference>
<evidence type="ECO:0000259" key="3">
    <source>
        <dbReference type="Pfam" id="PF22124"/>
    </source>
</evidence>
<evidence type="ECO:0000313" key="5">
    <source>
        <dbReference type="Proteomes" id="UP001501094"/>
    </source>
</evidence>
<dbReference type="RefSeq" id="WP_344102246.1">
    <property type="nucleotide sequence ID" value="NZ_BAAANL010000003.1"/>
</dbReference>
<gene>
    <name evidence="4" type="ORF">GCM10009751_20460</name>
</gene>
<keyword evidence="4" id="KW-0378">Hydrolase</keyword>
<organism evidence="4 5">
    <name type="scientific">Myceligenerans crystallogenes</name>
    <dbReference type="NCBI Taxonomy" id="316335"/>
    <lineage>
        <taxon>Bacteria</taxon>
        <taxon>Bacillati</taxon>
        <taxon>Actinomycetota</taxon>
        <taxon>Actinomycetes</taxon>
        <taxon>Micrococcales</taxon>
        <taxon>Promicromonosporaceae</taxon>
        <taxon>Myceligenerans</taxon>
    </lineage>
</organism>
<feature type="domain" description="Glycosyl hydrolase family 95 N-terminal" evidence="1">
    <location>
        <begin position="8"/>
        <end position="265"/>
    </location>
</feature>
<proteinExistence type="predicted"/>
<dbReference type="InterPro" id="IPR016518">
    <property type="entry name" value="Alpha-L-fucosidase"/>
</dbReference>
<dbReference type="Pfam" id="PF22124">
    <property type="entry name" value="Glyco_hydro_95_cat"/>
    <property type="match status" value="1"/>
</dbReference>
<accession>A0ABP4ZNX0</accession>
<dbReference type="InterPro" id="IPR027414">
    <property type="entry name" value="GH95_N_dom"/>
</dbReference>
<dbReference type="InterPro" id="IPR054363">
    <property type="entry name" value="GH95_cat"/>
</dbReference>
<dbReference type="PIRSF" id="PIRSF007663">
    <property type="entry name" value="UCP007663"/>
    <property type="match status" value="1"/>
</dbReference>
<dbReference type="PANTHER" id="PTHR31084:SF0">
    <property type="entry name" value="ALPHA-L-FUCOSIDASE 2"/>
    <property type="match status" value="1"/>
</dbReference>
<dbReference type="Pfam" id="PF21307">
    <property type="entry name" value="Glyco_hydro_95_C"/>
    <property type="match status" value="1"/>
</dbReference>
<evidence type="ECO:0000313" key="4">
    <source>
        <dbReference type="EMBL" id="GAA1862562.1"/>
    </source>
</evidence>
<feature type="domain" description="Glycosyl hydrolase family 95 catalytic" evidence="3">
    <location>
        <begin position="296"/>
        <end position="709"/>
    </location>
</feature>
<name>A0ABP4ZNX0_9MICO</name>
<comment type="caution">
    <text evidence="4">The sequence shown here is derived from an EMBL/GenBank/DDBJ whole genome shotgun (WGS) entry which is preliminary data.</text>
</comment>